<feature type="region of interest" description="Disordered" evidence="1">
    <location>
        <begin position="1"/>
        <end position="50"/>
    </location>
</feature>
<evidence type="ECO:0000256" key="1">
    <source>
        <dbReference type="SAM" id="MobiDB-lite"/>
    </source>
</evidence>
<gene>
    <name evidence="2" type="ORF">TSUD_101860</name>
</gene>
<reference evidence="3" key="1">
    <citation type="journal article" date="2017" name="Front. Plant Sci.">
        <title>Climate Clever Clovers: New Paradigm to Reduce the Environmental Footprint of Ruminants by Breeding Low Methanogenic Forages Utilizing Haplotype Variation.</title>
        <authorList>
            <person name="Kaur P."/>
            <person name="Appels R."/>
            <person name="Bayer P.E."/>
            <person name="Keeble-Gagnere G."/>
            <person name="Wang J."/>
            <person name="Hirakawa H."/>
            <person name="Shirasawa K."/>
            <person name="Vercoe P."/>
            <person name="Stefanova K."/>
            <person name="Durmic Z."/>
            <person name="Nichols P."/>
            <person name="Revell C."/>
            <person name="Isobe S.N."/>
            <person name="Edwards D."/>
            <person name="Erskine W."/>
        </authorList>
    </citation>
    <scope>NUCLEOTIDE SEQUENCE [LARGE SCALE GENOMIC DNA]</scope>
    <source>
        <strain evidence="3">cv. Daliak</strain>
    </source>
</reference>
<proteinExistence type="predicted"/>
<dbReference type="Proteomes" id="UP000242715">
    <property type="component" value="Unassembled WGS sequence"/>
</dbReference>
<organism evidence="2 3">
    <name type="scientific">Trifolium subterraneum</name>
    <name type="common">Subterranean clover</name>
    <dbReference type="NCBI Taxonomy" id="3900"/>
    <lineage>
        <taxon>Eukaryota</taxon>
        <taxon>Viridiplantae</taxon>
        <taxon>Streptophyta</taxon>
        <taxon>Embryophyta</taxon>
        <taxon>Tracheophyta</taxon>
        <taxon>Spermatophyta</taxon>
        <taxon>Magnoliopsida</taxon>
        <taxon>eudicotyledons</taxon>
        <taxon>Gunneridae</taxon>
        <taxon>Pentapetalae</taxon>
        <taxon>rosids</taxon>
        <taxon>fabids</taxon>
        <taxon>Fabales</taxon>
        <taxon>Fabaceae</taxon>
        <taxon>Papilionoideae</taxon>
        <taxon>50 kb inversion clade</taxon>
        <taxon>NPAAA clade</taxon>
        <taxon>Hologalegina</taxon>
        <taxon>IRL clade</taxon>
        <taxon>Trifolieae</taxon>
        <taxon>Trifolium</taxon>
    </lineage>
</organism>
<dbReference type="AlphaFoldDB" id="A0A2Z6MM94"/>
<feature type="compositionally biased region" description="Polar residues" evidence="1">
    <location>
        <begin position="32"/>
        <end position="46"/>
    </location>
</feature>
<sequence length="137" mass="14857">MPRGGDSLTQDCGDSGSALPPPMKSKVEEDNSSVPMSQDSDQNNNIVHEGVEAKHVKSKCITKIIYYRSQWDPAGAVRSPARMGRVGVAHVRFSVGSQWTGPEQAVAVHPGRNFILTIVYSASSLIDPKLRLIVLKT</sequence>
<evidence type="ECO:0000313" key="2">
    <source>
        <dbReference type="EMBL" id="GAU26352.1"/>
    </source>
</evidence>
<evidence type="ECO:0000313" key="3">
    <source>
        <dbReference type="Proteomes" id="UP000242715"/>
    </source>
</evidence>
<name>A0A2Z6MM94_TRISU</name>
<accession>A0A2Z6MM94</accession>
<dbReference type="EMBL" id="DF973333">
    <property type="protein sequence ID" value="GAU26352.1"/>
    <property type="molecule type" value="Genomic_DNA"/>
</dbReference>
<keyword evidence="3" id="KW-1185">Reference proteome</keyword>
<protein>
    <submittedName>
        <fullName evidence="2">Uncharacterized protein</fullName>
    </submittedName>
</protein>